<feature type="transmembrane region" description="Helical" evidence="2">
    <location>
        <begin position="163"/>
        <end position="181"/>
    </location>
</feature>
<dbReference type="Pfam" id="PF11361">
    <property type="entry name" value="DUF3159"/>
    <property type="match status" value="1"/>
</dbReference>
<feature type="transmembrane region" description="Helical" evidence="2">
    <location>
        <begin position="90"/>
        <end position="108"/>
    </location>
</feature>
<keyword evidence="2" id="KW-1133">Transmembrane helix</keyword>
<dbReference type="Proteomes" id="UP000805614">
    <property type="component" value="Unassembled WGS sequence"/>
</dbReference>
<keyword evidence="2" id="KW-0812">Transmembrane</keyword>
<gene>
    <name evidence="3" type="ORF">HKK74_15620</name>
</gene>
<sequence length="235" mass="25193">MAARWPCRHSASPQPPAAEPPPSSTPSTPPACRSPAERSTRRSSARNRLAGRPIVLANGLWGVRPAIATALGVAVLVAVVRLARRQPIRPAIGGFVGVAVSGFIASRTGEARDFFLADIWLYLTACIALTASILLRRPLVGVVWNALRGVGGAWRRDPGSRRAYDVATAVVAAVFAARFAVQQWLYVHNEAGWMAVAKIAMNYPLWAVALLVVVWAARRSDTRLAYCRDGHAGVA</sequence>
<evidence type="ECO:0000313" key="4">
    <source>
        <dbReference type="Proteomes" id="UP000805614"/>
    </source>
</evidence>
<evidence type="ECO:0000256" key="1">
    <source>
        <dbReference type="SAM" id="MobiDB-lite"/>
    </source>
</evidence>
<organism evidence="3 4">
    <name type="scientific">Actinomadura alba</name>
    <dbReference type="NCBI Taxonomy" id="406431"/>
    <lineage>
        <taxon>Bacteria</taxon>
        <taxon>Bacillati</taxon>
        <taxon>Actinomycetota</taxon>
        <taxon>Actinomycetes</taxon>
        <taxon>Streptosporangiales</taxon>
        <taxon>Thermomonosporaceae</taxon>
        <taxon>Actinomadura</taxon>
    </lineage>
</organism>
<protein>
    <submittedName>
        <fullName evidence="3">DUF3159 domain-containing protein</fullName>
    </submittedName>
</protein>
<comment type="caution">
    <text evidence="3">The sequence shown here is derived from an EMBL/GenBank/DDBJ whole genome shotgun (WGS) entry which is preliminary data.</text>
</comment>
<feature type="region of interest" description="Disordered" evidence="1">
    <location>
        <begin position="1"/>
        <end position="45"/>
    </location>
</feature>
<accession>A0ABR7LR83</accession>
<feature type="transmembrane region" description="Helical" evidence="2">
    <location>
        <begin position="193"/>
        <end position="216"/>
    </location>
</feature>
<dbReference type="InterPro" id="IPR016566">
    <property type="entry name" value="UCP010219"/>
</dbReference>
<name>A0ABR7LR83_9ACTN</name>
<evidence type="ECO:0000256" key="2">
    <source>
        <dbReference type="SAM" id="Phobius"/>
    </source>
</evidence>
<reference evidence="3 4" key="1">
    <citation type="submission" date="2020-06" db="EMBL/GenBank/DDBJ databases">
        <title>Actinomadura xiongansis sp. nov., isolated from soil of Baiyangdian.</title>
        <authorList>
            <person name="Zhang X."/>
        </authorList>
    </citation>
    <scope>NUCLEOTIDE SEQUENCE [LARGE SCALE GENOMIC DNA]</scope>
    <source>
        <strain evidence="3 4">HBUM206468</strain>
    </source>
</reference>
<dbReference type="EMBL" id="JABVEC010000010">
    <property type="protein sequence ID" value="MBC6466918.1"/>
    <property type="molecule type" value="Genomic_DNA"/>
</dbReference>
<proteinExistence type="predicted"/>
<evidence type="ECO:0000313" key="3">
    <source>
        <dbReference type="EMBL" id="MBC6466918.1"/>
    </source>
</evidence>
<keyword evidence="4" id="KW-1185">Reference proteome</keyword>
<keyword evidence="2" id="KW-0472">Membrane</keyword>
<feature type="compositionally biased region" description="Pro residues" evidence="1">
    <location>
        <begin position="13"/>
        <end position="29"/>
    </location>
</feature>
<feature type="transmembrane region" description="Helical" evidence="2">
    <location>
        <begin position="66"/>
        <end position="83"/>
    </location>
</feature>
<feature type="transmembrane region" description="Helical" evidence="2">
    <location>
        <begin position="114"/>
        <end position="135"/>
    </location>
</feature>